<organism evidence="1 2">
    <name type="scientific">Parageobacillus thermoglucosidasius</name>
    <name type="common">Geobacillus thermoglucosidasius</name>
    <dbReference type="NCBI Taxonomy" id="1426"/>
    <lineage>
        <taxon>Bacteria</taxon>
        <taxon>Bacillati</taxon>
        <taxon>Bacillota</taxon>
        <taxon>Bacilli</taxon>
        <taxon>Bacillales</taxon>
        <taxon>Anoxybacillaceae</taxon>
        <taxon>Parageobacillus</taxon>
    </lineage>
</organism>
<comment type="caution">
    <text evidence="1">The sequence shown here is derived from an EMBL/GenBank/DDBJ whole genome shotgun (WGS) entry which is preliminary data.</text>
</comment>
<protein>
    <recommendedName>
        <fullName evidence="3">GNAT family N-acetyltransferase</fullName>
    </recommendedName>
</protein>
<gene>
    <name evidence="1" type="ORF">A7K69_06100</name>
</gene>
<evidence type="ECO:0000313" key="1">
    <source>
        <dbReference type="EMBL" id="OAT73543.1"/>
    </source>
</evidence>
<dbReference type="EMBL" id="LXMA01000012">
    <property type="protein sequence ID" value="OAT73543.1"/>
    <property type="molecule type" value="Genomic_DNA"/>
</dbReference>
<dbReference type="OrthoDB" id="9868464at2"/>
<accession>A0A1B7KU42</accession>
<sequence length="105" mass="11695">MIIRNYTKNDFSQLIRVQQESFRRYFHPIIVEQRETRQSCFEGALYVEIGGRVGGTLAASDGCRPSSHLGAALALGKINMYIREMTECGGIQALLAEKTIALAFP</sequence>
<dbReference type="AlphaFoldDB" id="A0A1B7KU42"/>
<dbReference type="Proteomes" id="UP000078290">
    <property type="component" value="Unassembled WGS sequence"/>
</dbReference>
<evidence type="ECO:0000313" key="2">
    <source>
        <dbReference type="Proteomes" id="UP000078290"/>
    </source>
</evidence>
<dbReference type="RefSeq" id="WP_064551201.1">
    <property type="nucleotide sequence ID" value="NZ_LXMA01000012.1"/>
</dbReference>
<proteinExistence type="predicted"/>
<reference evidence="2" key="1">
    <citation type="submission" date="2016-05" db="EMBL/GenBank/DDBJ databases">
        <authorList>
            <person name="Wang W."/>
            <person name="Zhu L."/>
        </authorList>
    </citation>
    <scope>NUCLEOTIDE SEQUENCE [LARGE SCALE GENOMIC DNA]</scope>
    <source>
        <strain evidence="2">W-2</strain>
    </source>
</reference>
<evidence type="ECO:0008006" key="3">
    <source>
        <dbReference type="Google" id="ProtNLM"/>
    </source>
</evidence>
<name>A0A1B7KU42_PARTM</name>